<feature type="domain" description="Methyltransferase type 11" evidence="1">
    <location>
        <begin position="78"/>
        <end position="176"/>
    </location>
</feature>
<dbReference type="Proteomes" id="UP000224006">
    <property type="component" value="Chromosome I"/>
</dbReference>
<dbReference type="CDD" id="cd02440">
    <property type="entry name" value="AdoMet_MTases"/>
    <property type="match status" value="1"/>
</dbReference>
<dbReference type="GO" id="GO:0032259">
    <property type="term" value="P:methylation"/>
    <property type="evidence" value="ECO:0007669"/>
    <property type="project" value="UniProtKB-KW"/>
</dbReference>
<gene>
    <name evidence="2" type="ORF">BESB_005380</name>
</gene>
<keyword evidence="2" id="KW-0808">Transferase</keyword>
<name>A0A2A9MPZ8_BESBE</name>
<keyword evidence="3" id="KW-1185">Reference proteome</keyword>
<organism evidence="2 3">
    <name type="scientific">Besnoitia besnoiti</name>
    <name type="common">Apicomplexan protozoan</name>
    <dbReference type="NCBI Taxonomy" id="94643"/>
    <lineage>
        <taxon>Eukaryota</taxon>
        <taxon>Sar</taxon>
        <taxon>Alveolata</taxon>
        <taxon>Apicomplexa</taxon>
        <taxon>Conoidasida</taxon>
        <taxon>Coccidia</taxon>
        <taxon>Eucoccidiorida</taxon>
        <taxon>Eimeriorina</taxon>
        <taxon>Sarcocystidae</taxon>
        <taxon>Besnoitia</taxon>
    </lineage>
</organism>
<dbReference type="OrthoDB" id="416496at2759"/>
<dbReference type="AlphaFoldDB" id="A0A2A9MPZ8"/>
<dbReference type="GeneID" id="40305601"/>
<reference evidence="2 3" key="1">
    <citation type="submission" date="2017-09" db="EMBL/GenBank/DDBJ databases">
        <title>Genome sequencing of Besnoitia besnoiti strain Bb-Ger1.</title>
        <authorList>
            <person name="Schares G."/>
            <person name="Venepally P."/>
            <person name="Lorenzi H.A."/>
        </authorList>
    </citation>
    <scope>NUCLEOTIDE SEQUENCE [LARGE SCALE GENOMIC DNA]</scope>
    <source>
        <strain evidence="2 3">Bb-Ger1</strain>
    </source>
</reference>
<dbReference type="SUPFAM" id="SSF53335">
    <property type="entry name" value="S-adenosyl-L-methionine-dependent methyltransferases"/>
    <property type="match status" value="1"/>
</dbReference>
<accession>A0A2A9MPZ8</accession>
<dbReference type="InterPro" id="IPR052356">
    <property type="entry name" value="Thiol_S-MT"/>
</dbReference>
<dbReference type="Gene3D" id="3.40.50.150">
    <property type="entry name" value="Vaccinia Virus protein VP39"/>
    <property type="match status" value="1"/>
</dbReference>
<evidence type="ECO:0000313" key="3">
    <source>
        <dbReference type="Proteomes" id="UP000224006"/>
    </source>
</evidence>
<dbReference type="PANTHER" id="PTHR45036">
    <property type="entry name" value="METHYLTRANSFERASE LIKE 7B"/>
    <property type="match status" value="1"/>
</dbReference>
<keyword evidence="2" id="KW-0489">Methyltransferase</keyword>
<dbReference type="EMBL" id="NWUJ01000001">
    <property type="protein sequence ID" value="PFH38197.1"/>
    <property type="molecule type" value="Genomic_DNA"/>
</dbReference>
<sequence>MAHIFGVATLASLGIATVIFDFTRTPYRNVPRPSEKQRLKIFDLSAENYDSDQSFHEWITRIRTHRKTVFSKARGRVLEIGAGTGRNLDVLKCTPGVTSLTCIDTSGPMCEVLVKKLEKLKPPFPVQVIQGDASQVPFEDNTFDSVISSFALCAVERPEQTVEETRRVLKGGGRFLLLERGLPSSNFARWILKRYEIYPNPNVACEIGIFEDIDLGQLLAQGKFRLTESAPSKVMTVHALSARRGCSAEERKSHARSRVGLPELRGQTDARVVFRYTPNSDDATQK</sequence>
<evidence type="ECO:0000259" key="1">
    <source>
        <dbReference type="Pfam" id="PF08241"/>
    </source>
</evidence>
<protein>
    <submittedName>
        <fullName evidence="2">Methyltransferase domain-containing protein</fullName>
    </submittedName>
</protein>
<dbReference type="VEuPathDB" id="ToxoDB:BESB_005380"/>
<dbReference type="Pfam" id="PF08241">
    <property type="entry name" value="Methyltransf_11"/>
    <property type="match status" value="1"/>
</dbReference>
<dbReference type="KEGG" id="bbes:BESB_005380"/>
<proteinExistence type="predicted"/>
<dbReference type="RefSeq" id="XP_029222206.1">
    <property type="nucleotide sequence ID" value="XM_029359293.1"/>
</dbReference>
<dbReference type="InterPro" id="IPR013216">
    <property type="entry name" value="Methyltransf_11"/>
</dbReference>
<dbReference type="GO" id="GO:0008757">
    <property type="term" value="F:S-adenosylmethionine-dependent methyltransferase activity"/>
    <property type="evidence" value="ECO:0007669"/>
    <property type="project" value="InterPro"/>
</dbReference>
<comment type="caution">
    <text evidence="2">The sequence shown here is derived from an EMBL/GenBank/DDBJ whole genome shotgun (WGS) entry which is preliminary data.</text>
</comment>
<dbReference type="PANTHER" id="PTHR45036:SF1">
    <property type="entry name" value="METHYLTRANSFERASE LIKE 7A"/>
    <property type="match status" value="1"/>
</dbReference>
<dbReference type="InterPro" id="IPR029063">
    <property type="entry name" value="SAM-dependent_MTases_sf"/>
</dbReference>
<evidence type="ECO:0000313" key="2">
    <source>
        <dbReference type="EMBL" id="PFH38197.1"/>
    </source>
</evidence>
<dbReference type="STRING" id="94643.A0A2A9MPZ8"/>